<dbReference type="AlphaFoldDB" id="A0A9Q0JZH6"/>
<sequence length="150" mass="15176">MAGVASSSVPPPPSIVPTTTSTVAASTSSTLLSSSSSVLLDSTVVTTIQPIAGGTGQVPLEPSTLPQIFKKFIPVQSSFSVIPTDAHSKGKGPAPLSSLASISSSISSQTPATASGSTSSSTAPSMEPGRFIPEWNVSTTDHDIWFHHVA</sequence>
<evidence type="ECO:0000313" key="2">
    <source>
        <dbReference type="EMBL" id="KAJ4956330.1"/>
    </source>
</evidence>
<proteinExistence type="predicted"/>
<feature type="compositionally biased region" description="Low complexity" evidence="1">
    <location>
        <begin position="94"/>
        <end position="125"/>
    </location>
</feature>
<gene>
    <name evidence="2" type="ORF">NE237_013113</name>
</gene>
<protein>
    <submittedName>
        <fullName evidence="2">Uncharacterized protein</fullName>
    </submittedName>
</protein>
<organism evidence="2 3">
    <name type="scientific">Protea cynaroides</name>
    <dbReference type="NCBI Taxonomy" id="273540"/>
    <lineage>
        <taxon>Eukaryota</taxon>
        <taxon>Viridiplantae</taxon>
        <taxon>Streptophyta</taxon>
        <taxon>Embryophyta</taxon>
        <taxon>Tracheophyta</taxon>
        <taxon>Spermatophyta</taxon>
        <taxon>Magnoliopsida</taxon>
        <taxon>Proteales</taxon>
        <taxon>Proteaceae</taxon>
        <taxon>Protea</taxon>
    </lineage>
</organism>
<keyword evidence="3" id="KW-1185">Reference proteome</keyword>
<evidence type="ECO:0000313" key="3">
    <source>
        <dbReference type="Proteomes" id="UP001141806"/>
    </source>
</evidence>
<dbReference type="EMBL" id="JAMYWD010000011">
    <property type="protein sequence ID" value="KAJ4956330.1"/>
    <property type="molecule type" value="Genomic_DNA"/>
</dbReference>
<accession>A0A9Q0JZH6</accession>
<comment type="caution">
    <text evidence="2">The sequence shown here is derived from an EMBL/GenBank/DDBJ whole genome shotgun (WGS) entry which is preliminary data.</text>
</comment>
<reference evidence="2" key="1">
    <citation type="journal article" date="2023" name="Plant J.">
        <title>The genome of the king protea, Protea cynaroides.</title>
        <authorList>
            <person name="Chang J."/>
            <person name="Duong T.A."/>
            <person name="Schoeman C."/>
            <person name="Ma X."/>
            <person name="Roodt D."/>
            <person name="Barker N."/>
            <person name="Li Z."/>
            <person name="Van de Peer Y."/>
            <person name="Mizrachi E."/>
        </authorList>
    </citation>
    <scope>NUCLEOTIDE SEQUENCE</scope>
    <source>
        <tissue evidence="2">Young leaves</tissue>
    </source>
</reference>
<dbReference type="Proteomes" id="UP001141806">
    <property type="component" value="Unassembled WGS sequence"/>
</dbReference>
<evidence type="ECO:0000256" key="1">
    <source>
        <dbReference type="SAM" id="MobiDB-lite"/>
    </source>
</evidence>
<name>A0A9Q0JZH6_9MAGN</name>
<feature type="region of interest" description="Disordered" evidence="1">
    <location>
        <begin position="83"/>
        <end position="133"/>
    </location>
</feature>